<evidence type="ECO:0000259" key="5">
    <source>
        <dbReference type="PROSITE" id="PS50977"/>
    </source>
</evidence>
<feature type="DNA-binding region" description="H-T-H motif" evidence="4">
    <location>
        <begin position="35"/>
        <end position="54"/>
    </location>
</feature>
<gene>
    <name evidence="6" type="ORF">SAMN04488591_0372</name>
</gene>
<accession>A0A1I6FV62</accession>
<evidence type="ECO:0000256" key="3">
    <source>
        <dbReference type="ARBA" id="ARBA00023163"/>
    </source>
</evidence>
<dbReference type="RefSeq" id="WP_091734660.1">
    <property type="nucleotide sequence ID" value="NZ_FOYR01000001.1"/>
</dbReference>
<dbReference type="InterPro" id="IPR050109">
    <property type="entry name" value="HTH-type_TetR-like_transc_reg"/>
</dbReference>
<dbReference type="AlphaFoldDB" id="A0A1I6FV62"/>
<dbReference type="Gene3D" id="1.10.357.10">
    <property type="entry name" value="Tetracycline Repressor, domain 2"/>
    <property type="match status" value="1"/>
</dbReference>
<feature type="domain" description="HTH tetR-type" evidence="5">
    <location>
        <begin position="12"/>
        <end position="72"/>
    </location>
</feature>
<dbReference type="Proteomes" id="UP000198877">
    <property type="component" value="Unassembled WGS sequence"/>
</dbReference>
<evidence type="ECO:0000256" key="4">
    <source>
        <dbReference type="PROSITE-ProRule" id="PRU00335"/>
    </source>
</evidence>
<dbReference type="Pfam" id="PF00440">
    <property type="entry name" value="TetR_N"/>
    <property type="match status" value="1"/>
</dbReference>
<dbReference type="InterPro" id="IPR009057">
    <property type="entry name" value="Homeodomain-like_sf"/>
</dbReference>
<keyword evidence="3" id="KW-0804">Transcription</keyword>
<dbReference type="InterPro" id="IPR001647">
    <property type="entry name" value="HTH_TetR"/>
</dbReference>
<dbReference type="InterPro" id="IPR011075">
    <property type="entry name" value="TetR_C"/>
</dbReference>
<dbReference type="EMBL" id="FOYR01000001">
    <property type="protein sequence ID" value="SFR33801.1"/>
    <property type="molecule type" value="Genomic_DNA"/>
</dbReference>
<organism evidence="6 7">
    <name type="scientific">Microbacterium azadirachtae</name>
    <dbReference type="NCBI Taxonomy" id="582680"/>
    <lineage>
        <taxon>Bacteria</taxon>
        <taxon>Bacillati</taxon>
        <taxon>Actinomycetota</taxon>
        <taxon>Actinomycetes</taxon>
        <taxon>Micrococcales</taxon>
        <taxon>Microbacteriaceae</taxon>
        <taxon>Microbacterium</taxon>
    </lineage>
</organism>
<dbReference type="Pfam" id="PF16859">
    <property type="entry name" value="TetR_C_11"/>
    <property type="match status" value="1"/>
</dbReference>
<dbReference type="PANTHER" id="PTHR30055">
    <property type="entry name" value="HTH-TYPE TRANSCRIPTIONAL REGULATOR RUTR"/>
    <property type="match status" value="1"/>
</dbReference>
<evidence type="ECO:0000256" key="2">
    <source>
        <dbReference type="ARBA" id="ARBA00023125"/>
    </source>
</evidence>
<keyword evidence="1" id="KW-0805">Transcription regulation</keyword>
<evidence type="ECO:0000313" key="7">
    <source>
        <dbReference type="Proteomes" id="UP000198877"/>
    </source>
</evidence>
<name>A0A1I6FV62_9MICO</name>
<evidence type="ECO:0000313" key="6">
    <source>
        <dbReference type="EMBL" id="SFR33801.1"/>
    </source>
</evidence>
<dbReference type="PROSITE" id="PS50977">
    <property type="entry name" value="HTH_TETR_2"/>
    <property type="match status" value="1"/>
</dbReference>
<sequence length="201" mass="22100">MSSNRAGRPPVANITDALRKAAERAMVAVGYSGMSVDGLVTEAGTTRPAFYRRYPSLAHLVFEVIRDQFGQGQPIDTGSLRDDLLTLQRADITMFASPLIRKNLPGLLEAMSVNESIGKLYHDEFIAPRRANVARILDLAAQRGEVDSSRIDVDLICDVLVGPILSRTLLPIQVGLNDRLARDLIEIVLDRLQAVEVAPRR</sequence>
<dbReference type="SUPFAM" id="SSF46689">
    <property type="entry name" value="Homeodomain-like"/>
    <property type="match status" value="1"/>
</dbReference>
<keyword evidence="2 4" id="KW-0238">DNA-binding</keyword>
<dbReference type="GO" id="GO:0000976">
    <property type="term" value="F:transcription cis-regulatory region binding"/>
    <property type="evidence" value="ECO:0007669"/>
    <property type="project" value="TreeGrafter"/>
</dbReference>
<dbReference type="Gene3D" id="1.10.10.60">
    <property type="entry name" value="Homeodomain-like"/>
    <property type="match status" value="1"/>
</dbReference>
<reference evidence="7" key="1">
    <citation type="submission" date="2016-10" db="EMBL/GenBank/DDBJ databases">
        <authorList>
            <person name="Varghese N."/>
            <person name="Submissions S."/>
        </authorList>
    </citation>
    <scope>NUCLEOTIDE SEQUENCE [LARGE SCALE GENOMIC DNA]</scope>
    <source>
        <strain evidence="7">CL127</strain>
    </source>
</reference>
<protein>
    <submittedName>
        <fullName evidence="6">DNA-binding transcriptional regulator, AcrR family</fullName>
    </submittedName>
</protein>
<proteinExistence type="predicted"/>
<dbReference type="GO" id="GO:0003700">
    <property type="term" value="F:DNA-binding transcription factor activity"/>
    <property type="evidence" value="ECO:0007669"/>
    <property type="project" value="TreeGrafter"/>
</dbReference>
<evidence type="ECO:0000256" key="1">
    <source>
        <dbReference type="ARBA" id="ARBA00023015"/>
    </source>
</evidence>
<dbReference type="SUPFAM" id="SSF48498">
    <property type="entry name" value="Tetracyclin repressor-like, C-terminal domain"/>
    <property type="match status" value="1"/>
</dbReference>
<dbReference type="PANTHER" id="PTHR30055:SF148">
    <property type="entry name" value="TETR-FAMILY TRANSCRIPTIONAL REGULATOR"/>
    <property type="match status" value="1"/>
</dbReference>
<dbReference type="InterPro" id="IPR036271">
    <property type="entry name" value="Tet_transcr_reg_TetR-rel_C_sf"/>
</dbReference>